<dbReference type="InterPro" id="IPR052574">
    <property type="entry name" value="CDIRP"/>
</dbReference>
<dbReference type="GO" id="GO:0035591">
    <property type="term" value="F:signaling adaptor activity"/>
    <property type="evidence" value="ECO:0007669"/>
    <property type="project" value="TreeGrafter"/>
</dbReference>
<dbReference type="PANTHER" id="PTHR47566">
    <property type="match status" value="1"/>
</dbReference>
<proteinExistence type="predicted"/>
<evidence type="ECO:0000313" key="5">
    <source>
        <dbReference type="EMBL" id="MBF1383980.1"/>
    </source>
</evidence>
<organism evidence="5 6">
    <name type="scientific">Prevotella aurantiaca</name>
    <dbReference type="NCBI Taxonomy" id="596085"/>
    <lineage>
        <taxon>Bacteria</taxon>
        <taxon>Pseudomonadati</taxon>
        <taxon>Bacteroidota</taxon>
        <taxon>Bacteroidia</taxon>
        <taxon>Bacteroidales</taxon>
        <taxon>Prevotellaceae</taxon>
        <taxon>Prevotella</taxon>
    </lineage>
</organism>
<dbReference type="InterPro" id="IPR008964">
    <property type="entry name" value="Invasin/intimin_cell_adhesion"/>
</dbReference>
<evidence type="ECO:0000256" key="3">
    <source>
        <dbReference type="SAM" id="SignalP"/>
    </source>
</evidence>
<keyword evidence="1" id="KW-0433">Leucine-rich repeat</keyword>
<dbReference type="PROSITE" id="PS51257">
    <property type="entry name" value="PROKAR_LIPOPROTEIN"/>
    <property type="match status" value="1"/>
</dbReference>
<dbReference type="Gene3D" id="3.80.10.10">
    <property type="entry name" value="Ribonuclease Inhibitor"/>
    <property type="match status" value="1"/>
</dbReference>
<dbReference type="Gene3D" id="2.60.40.1080">
    <property type="match status" value="1"/>
</dbReference>
<feature type="chain" id="PRO_5038036678" evidence="3">
    <location>
        <begin position="25"/>
        <end position="455"/>
    </location>
</feature>
<dbReference type="PANTHER" id="PTHR47566:SF1">
    <property type="entry name" value="PROTEIN NUD1"/>
    <property type="match status" value="1"/>
</dbReference>
<keyword evidence="2" id="KW-0677">Repeat</keyword>
<dbReference type="InterPro" id="IPR003343">
    <property type="entry name" value="Big_2"/>
</dbReference>
<dbReference type="AlphaFoldDB" id="A0A930MYP5"/>
<name>A0A930MYP5_9BACT</name>
<dbReference type="EMBL" id="JABZSJ010000013">
    <property type="protein sequence ID" value="MBF1383980.1"/>
    <property type="molecule type" value="Genomic_DNA"/>
</dbReference>
<dbReference type="Pfam" id="PF02368">
    <property type="entry name" value="Big_2"/>
    <property type="match status" value="1"/>
</dbReference>
<dbReference type="RefSeq" id="WP_273158855.1">
    <property type="nucleotide sequence ID" value="NZ_JABZSJ010000013.1"/>
</dbReference>
<comment type="caution">
    <text evidence="5">The sequence shown here is derived from an EMBL/GenBank/DDBJ whole genome shotgun (WGS) entry which is preliminary data.</text>
</comment>
<dbReference type="SUPFAM" id="SSF49373">
    <property type="entry name" value="Invasin/intimin cell-adhesion fragments"/>
    <property type="match status" value="1"/>
</dbReference>
<feature type="domain" description="BIG2" evidence="4">
    <location>
        <begin position="29"/>
        <end position="102"/>
    </location>
</feature>
<evidence type="ECO:0000259" key="4">
    <source>
        <dbReference type="SMART" id="SM00635"/>
    </source>
</evidence>
<keyword evidence="3" id="KW-0732">Signal</keyword>
<dbReference type="Proteomes" id="UP000771736">
    <property type="component" value="Unassembled WGS sequence"/>
</dbReference>
<accession>A0A930MYP5</accession>
<reference evidence="5" key="1">
    <citation type="submission" date="2020-04" db="EMBL/GenBank/DDBJ databases">
        <title>Deep metagenomics examines the oral microbiome during advanced dental caries in children, revealing novel taxa and co-occurrences with host molecules.</title>
        <authorList>
            <person name="Baker J.L."/>
            <person name="Morton J.T."/>
            <person name="Dinis M."/>
            <person name="Alvarez R."/>
            <person name="Tran N.C."/>
            <person name="Knight R."/>
            <person name="Edlund A."/>
        </authorList>
    </citation>
    <scope>NUCLEOTIDE SEQUENCE</scope>
    <source>
        <strain evidence="5">JCVI_44_bin.5</strain>
    </source>
</reference>
<evidence type="ECO:0000256" key="1">
    <source>
        <dbReference type="ARBA" id="ARBA00022614"/>
    </source>
</evidence>
<feature type="signal peptide" evidence="3">
    <location>
        <begin position="1"/>
        <end position="24"/>
    </location>
</feature>
<sequence>MKKERITFFLMLVSIIFLSSCSNKEDVENSFKITVTPTTLTMKMGETAIITVNNAPEDAEILWKSSDEKVAKIDNGKVEALEKGTAVITVIAKKGDISSDAQCNITIEENPQYNSINFTDAYLKQRLLDIPGLDANKDGNISVKEAQTIHKLNFSYAVGENTTDANTIKSLEGLQYFVNLDTLTLNYHKVSDTTPISKLDKLSQLHIGGNLIKSIDVSNLKELRDLRVFKCEIEELNLANNSKLQILDIHNTNIKKLDFTPLKELVTIVARTTKLTSVNLTDMPKLTGIDLRQGVLEEFIAHNLPQIEKLYIEQNQISRLELSNLPELQHLVAYENKITKIDFDLPKLMFLTVYDNRISYADFSKMPMLFRCYISNNLLNKIDFSSNKLIAQLEILQMPNLEVINLKNDNFMDAHEYDILYNNPKLSRIHVDAGEEETYVRELTTNFPNINIDTN</sequence>
<dbReference type="InterPro" id="IPR032675">
    <property type="entry name" value="LRR_dom_sf"/>
</dbReference>
<dbReference type="SMART" id="SM00635">
    <property type="entry name" value="BID_2"/>
    <property type="match status" value="1"/>
</dbReference>
<protein>
    <submittedName>
        <fullName evidence="5">Ig-like domain-containing protein</fullName>
    </submittedName>
</protein>
<evidence type="ECO:0000256" key="2">
    <source>
        <dbReference type="ARBA" id="ARBA00022737"/>
    </source>
</evidence>
<gene>
    <name evidence="5" type="ORF">HXN26_03840</name>
</gene>
<dbReference type="SUPFAM" id="SSF52058">
    <property type="entry name" value="L domain-like"/>
    <property type="match status" value="1"/>
</dbReference>
<evidence type="ECO:0000313" key="6">
    <source>
        <dbReference type="Proteomes" id="UP000771736"/>
    </source>
</evidence>